<dbReference type="GO" id="GO:0005737">
    <property type="term" value="C:cytoplasm"/>
    <property type="evidence" value="ECO:0007669"/>
    <property type="project" value="TreeGrafter"/>
</dbReference>
<reference evidence="5" key="1">
    <citation type="submission" date="2023-10" db="EMBL/GenBank/DDBJ databases">
        <title>Genome assembly of Pristionchus species.</title>
        <authorList>
            <person name="Yoshida K."/>
            <person name="Sommer R.J."/>
        </authorList>
    </citation>
    <scope>NUCLEOTIDE SEQUENCE</scope>
    <source>
        <strain evidence="5">RS0144</strain>
    </source>
</reference>
<dbReference type="Pfam" id="PF17171">
    <property type="entry name" value="GST_C_6"/>
    <property type="match status" value="1"/>
</dbReference>
<evidence type="ECO:0008006" key="7">
    <source>
        <dbReference type="Google" id="ProtNLM"/>
    </source>
</evidence>
<dbReference type="InterPro" id="IPR036249">
    <property type="entry name" value="Thioredoxin-like_sf"/>
</dbReference>
<evidence type="ECO:0000313" key="6">
    <source>
        <dbReference type="Proteomes" id="UP001432027"/>
    </source>
</evidence>
<dbReference type="SFLD" id="SFLDG01200">
    <property type="entry name" value="SUF1.1"/>
    <property type="match status" value="1"/>
</dbReference>
<feature type="signal peptide" evidence="2">
    <location>
        <begin position="1"/>
        <end position="16"/>
    </location>
</feature>
<comment type="similarity">
    <text evidence="1">Belongs to the FAX family.</text>
</comment>
<dbReference type="PANTHER" id="PTHR12289">
    <property type="entry name" value="METAXIN RELATED"/>
    <property type="match status" value="1"/>
</dbReference>
<dbReference type="InterPro" id="IPR033468">
    <property type="entry name" value="Metaxin_GST"/>
</dbReference>
<organism evidence="5 6">
    <name type="scientific">Pristionchus entomophagus</name>
    <dbReference type="NCBI Taxonomy" id="358040"/>
    <lineage>
        <taxon>Eukaryota</taxon>
        <taxon>Metazoa</taxon>
        <taxon>Ecdysozoa</taxon>
        <taxon>Nematoda</taxon>
        <taxon>Chromadorea</taxon>
        <taxon>Rhabditida</taxon>
        <taxon>Rhabditina</taxon>
        <taxon>Diplogasteromorpha</taxon>
        <taxon>Diplogasteroidea</taxon>
        <taxon>Neodiplogasteridae</taxon>
        <taxon>Pristionchus</taxon>
    </lineage>
</organism>
<dbReference type="Pfam" id="PF17172">
    <property type="entry name" value="GST_N_4"/>
    <property type="match status" value="1"/>
</dbReference>
<protein>
    <recommendedName>
        <fullName evidence="7">Glutathione S-transferase</fullName>
    </recommendedName>
</protein>
<dbReference type="PANTHER" id="PTHR12289:SF72">
    <property type="entry name" value="GST N-TERMINAL DOMAIN-CONTAINING PROTEIN"/>
    <property type="match status" value="1"/>
</dbReference>
<keyword evidence="2" id="KW-0732">Signal</keyword>
<evidence type="ECO:0000256" key="2">
    <source>
        <dbReference type="SAM" id="SignalP"/>
    </source>
</evidence>
<evidence type="ECO:0000259" key="3">
    <source>
        <dbReference type="Pfam" id="PF17171"/>
    </source>
</evidence>
<accession>A0AAV5SX64</accession>
<dbReference type="SFLD" id="SFLDG01180">
    <property type="entry name" value="SUF1"/>
    <property type="match status" value="1"/>
</dbReference>
<comment type="caution">
    <text evidence="5">The sequence shown here is derived from an EMBL/GenBank/DDBJ whole genome shotgun (WGS) entry which is preliminary data.</text>
</comment>
<evidence type="ECO:0000256" key="1">
    <source>
        <dbReference type="ARBA" id="ARBA00006475"/>
    </source>
</evidence>
<dbReference type="InterPro" id="IPR012336">
    <property type="entry name" value="Thioredoxin-like_fold"/>
</dbReference>
<feature type="domain" description="Metaxin glutathione S-transferase" evidence="3">
    <location>
        <begin position="209"/>
        <end position="273"/>
    </location>
</feature>
<dbReference type="InterPro" id="IPR040079">
    <property type="entry name" value="Glutathione_S-Trfase"/>
</dbReference>
<dbReference type="Gene3D" id="1.20.1050.10">
    <property type="match status" value="2"/>
</dbReference>
<evidence type="ECO:0000313" key="5">
    <source>
        <dbReference type="EMBL" id="GMS86957.1"/>
    </source>
</evidence>
<dbReference type="InterPro" id="IPR036282">
    <property type="entry name" value="Glutathione-S-Trfase_C_sf"/>
</dbReference>
<dbReference type="SFLD" id="SFLDS00019">
    <property type="entry name" value="Glutathione_Transferase_(cytos"/>
    <property type="match status" value="1"/>
</dbReference>
<keyword evidence="6" id="KW-1185">Reference proteome</keyword>
<dbReference type="CDD" id="cd03193">
    <property type="entry name" value="GST_C_Metaxin"/>
    <property type="match status" value="1"/>
</dbReference>
<dbReference type="SUPFAM" id="SSF52833">
    <property type="entry name" value="Thioredoxin-like"/>
    <property type="match status" value="1"/>
</dbReference>
<sequence length="297" mass="33872">MCVAVTLLALLGLVLSQVYQKLLRKKMPALLNRDWKKQHVYMVQYPRCLTLPNLSPWSLKLEPWLRIADIPYTNIDSEFKKFSSKGQVPFVELNGRRIDYSNFIIEALKHEFGKTDLEPTDPKEQSLARAFSALAEEHLTWSLFALRSNTKNGLAFDASDDGLGRHYGTGLKRQIFNFVTGRVNKRLVTARANAQGMGRHSPDELHAIAKEDLKAISAFLGDKPYFGGDRPTTLDATMFGHLASLIYIPTPEGILKNCITVTYPNLGQFVDRIKEKYWPDWEETCRTMDMNAHHKKE</sequence>
<dbReference type="Gene3D" id="3.40.30.10">
    <property type="entry name" value="Glutaredoxin"/>
    <property type="match status" value="1"/>
</dbReference>
<dbReference type="AlphaFoldDB" id="A0AAV5SX64"/>
<dbReference type="Proteomes" id="UP001432027">
    <property type="component" value="Unassembled WGS sequence"/>
</dbReference>
<feature type="chain" id="PRO_5043428241" description="Glutathione S-transferase" evidence="2">
    <location>
        <begin position="17"/>
        <end position="297"/>
    </location>
</feature>
<feature type="domain" description="Thioredoxin-like fold" evidence="4">
    <location>
        <begin position="58"/>
        <end position="145"/>
    </location>
</feature>
<evidence type="ECO:0000259" key="4">
    <source>
        <dbReference type="Pfam" id="PF17172"/>
    </source>
</evidence>
<dbReference type="SUPFAM" id="SSF47616">
    <property type="entry name" value="GST C-terminal domain-like"/>
    <property type="match status" value="1"/>
</dbReference>
<dbReference type="EMBL" id="BTSX01000002">
    <property type="protein sequence ID" value="GMS86957.1"/>
    <property type="molecule type" value="Genomic_DNA"/>
</dbReference>
<dbReference type="InterPro" id="IPR050931">
    <property type="entry name" value="Mito_Protein_Transport_Metaxin"/>
</dbReference>
<proteinExistence type="inferred from homology"/>
<gene>
    <name evidence="5" type="ORF">PENTCL1PPCAC_9132</name>
</gene>
<dbReference type="InterPro" id="IPR026928">
    <property type="entry name" value="FAX/IsoI-like"/>
</dbReference>
<name>A0AAV5SX64_9BILA</name>